<reference evidence="3" key="1">
    <citation type="journal article" date="2015" name="Nat. Genet.">
        <title>The genome and transcriptome of the zoonotic hookworm Ancylostoma ceylanicum identify infection-specific gene families.</title>
        <authorList>
            <person name="Schwarz E.M."/>
            <person name="Hu Y."/>
            <person name="Antoshechkin I."/>
            <person name="Miller M.M."/>
            <person name="Sternberg P.W."/>
            <person name="Aroian R.V."/>
        </authorList>
    </citation>
    <scope>NUCLEOTIDE SEQUENCE</scope>
    <source>
        <strain evidence="3">HY135</strain>
    </source>
</reference>
<evidence type="ECO:0000256" key="1">
    <source>
        <dbReference type="SAM" id="SignalP"/>
    </source>
</evidence>
<comment type="caution">
    <text evidence="2">The sequence shown here is derived from an EMBL/GenBank/DDBJ whole genome shotgun (WGS) entry which is preliminary data.</text>
</comment>
<sequence length="148" mass="17029">MIFLFSLFIGVLFFLQRGAADHHEQALEGCRNIGKTGFEDEGYRAFLYAVIAMTAGYGPELNYYCQREKEAVTWETKDQVTPPEGTTLLEYSPADWREKYGIKKYYYEFLLDAGKILGKELKEAPANKTTIGCKFDDYKKKKILCFSL</sequence>
<accession>A0A016W467</accession>
<feature type="signal peptide" evidence="1">
    <location>
        <begin position="1"/>
        <end position="20"/>
    </location>
</feature>
<dbReference type="Proteomes" id="UP000024635">
    <property type="component" value="Unassembled WGS sequence"/>
</dbReference>
<gene>
    <name evidence="2" type="primary">Acey_s0001.g60</name>
    <name evidence="2" type="ORF">Y032_0001g60</name>
</gene>
<name>A0A016W467_9BILA</name>
<organism evidence="2 3">
    <name type="scientific">Ancylostoma ceylanicum</name>
    <dbReference type="NCBI Taxonomy" id="53326"/>
    <lineage>
        <taxon>Eukaryota</taxon>
        <taxon>Metazoa</taxon>
        <taxon>Ecdysozoa</taxon>
        <taxon>Nematoda</taxon>
        <taxon>Chromadorea</taxon>
        <taxon>Rhabditida</taxon>
        <taxon>Rhabditina</taxon>
        <taxon>Rhabditomorpha</taxon>
        <taxon>Strongyloidea</taxon>
        <taxon>Ancylostomatidae</taxon>
        <taxon>Ancylostomatinae</taxon>
        <taxon>Ancylostoma</taxon>
    </lineage>
</organism>
<dbReference type="EMBL" id="JARK01001337">
    <property type="protein sequence ID" value="EYC34624.1"/>
    <property type="molecule type" value="Genomic_DNA"/>
</dbReference>
<evidence type="ECO:0000313" key="3">
    <source>
        <dbReference type="Proteomes" id="UP000024635"/>
    </source>
</evidence>
<keyword evidence="1" id="KW-0732">Signal</keyword>
<feature type="chain" id="PRO_5001494128" description="SCP domain-containing protein" evidence="1">
    <location>
        <begin position="21"/>
        <end position="148"/>
    </location>
</feature>
<dbReference type="AlphaFoldDB" id="A0A016W467"/>
<evidence type="ECO:0000313" key="2">
    <source>
        <dbReference type="EMBL" id="EYC34624.1"/>
    </source>
</evidence>
<evidence type="ECO:0008006" key="4">
    <source>
        <dbReference type="Google" id="ProtNLM"/>
    </source>
</evidence>
<dbReference type="OrthoDB" id="10499016at2759"/>
<proteinExistence type="predicted"/>
<keyword evidence="3" id="KW-1185">Reference proteome</keyword>
<protein>
    <recommendedName>
        <fullName evidence="4">SCP domain-containing protein</fullName>
    </recommendedName>
</protein>